<dbReference type="PANTHER" id="PTHR43105">
    <property type="entry name" value="RESPIRATORY NITRATE REDUCTASE"/>
    <property type="match status" value="1"/>
</dbReference>
<dbReference type="Gene3D" id="3.40.228.10">
    <property type="entry name" value="Dimethylsulfoxide Reductase, domain 2"/>
    <property type="match status" value="1"/>
</dbReference>
<dbReference type="Gene3D" id="2.20.25.90">
    <property type="entry name" value="ADC-like domains"/>
    <property type="match status" value="1"/>
</dbReference>
<dbReference type="InterPro" id="IPR050123">
    <property type="entry name" value="Prok_molybdopt-oxidoreductase"/>
</dbReference>
<dbReference type="PANTHER" id="PTHR43105:SF10">
    <property type="entry name" value="NADH-QUINONE OXIDOREDUCTASE SUBUNIT G"/>
    <property type="match status" value="1"/>
</dbReference>
<sequence>MKRKHGIGRRLFLKGSAFVAGAAAGTKLLSGENPELEAAPAKIQAETGRKLVQAACPYCGVGCGTMIQVENGKIVSMQPDKDHPNNKGLQCIKGLTAAEPIYTDRLTEVLVRKDVWEEWEKPNHGDLDFVSKTKGNFDDDKWLTVSYHDAEEMITQKVVHLIKKYGGNSIGLYGSGQLTVEGQYLENLFMKGVMGSNTIEANARMCMTSAVTAYFATLGSDTPPMSYDDIELADMIFHFGHNARESHPIVFWRVADHKKKNNIPTVVVDPRQTGTLKAFQQINPENTIHVPCLNGDISFLNSIAHVLLKDHPDVIEWDFLKKNTVGFEKYVEGVLARYSPEQAMEFMGPRVGKEITPALIRRIAGLYADATRKGKRRGKGGVITFWGIGFNQHIHGQHNDISIINLHLLTGNIGRPGAGPFSMTGQPNAMGERFTGGLTGRLPFNEGLNNEAHRKQTATFWRVPEANLRRASESQNPGMAIGMMERALKDDVKAMFMIYATHIDLPDQENLVRPALTKTFTVAQEIYRHAPNNLYADVILPAATWGEVQGVYINSERRIYVIDKAAEPPENCLPDMDMVIDKGRTIANLLGMDGDIIFPWKRKADGYYDAEEIFRAMVQASINTDADLTGMLEVEKTDGIGLYDQIRQLRGVQWPVPTYASAKAGGTQRRYMAQEGHWPGKPYGMFRKKDGKAHFKLCEQDYSRREEITKKLMEFGVKKDHYTIDNQDLLIQARDMGLTPDLPDKEYPMWLGLGVVYEHFHTAKTIRAPTTRKLVPEQYVELHVNDAKKYGIDDGDQVRITTRRGNYEARAQVGGPLSKVLPRRNSVFEGYMFSPWNLSVADSADPVKNKWLVNRVSNRVWDPVSGQVDFKKLAAKIEKIS</sequence>
<evidence type="ECO:0000256" key="5">
    <source>
        <dbReference type="ARBA" id="ARBA00022505"/>
    </source>
</evidence>
<comment type="cofactor">
    <cofactor evidence="1">
        <name>Mo-bis(molybdopterin guanine dinucleotide)</name>
        <dbReference type="ChEBI" id="CHEBI:60539"/>
    </cofactor>
</comment>
<dbReference type="CDD" id="cd02791">
    <property type="entry name" value="MopB_CT_Nitrate-R-NapA-like"/>
    <property type="match status" value="1"/>
</dbReference>
<organism evidence="13">
    <name type="scientific">marine metagenome</name>
    <dbReference type="NCBI Taxonomy" id="408172"/>
    <lineage>
        <taxon>unclassified sequences</taxon>
        <taxon>metagenomes</taxon>
        <taxon>ecological metagenomes</taxon>
    </lineage>
</organism>
<keyword evidence="8" id="KW-0560">Oxidoreductase</keyword>
<dbReference type="Pfam" id="PF00384">
    <property type="entry name" value="Molybdopterin"/>
    <property type="match status" value="1"/>
</dbReference>
<keyword evidence="4" id="KW-0004">4Fe-4S</keyword>
<keyword evidence="5" id="KW-0500">Molybdenum</keyword>
<evidence type="ECO:0000256" key="11">
    <source>
        <dbReference type="ARBA" id="ARBA00023063"/>
    </source>
</evidence>
<keyword evidence="10" id="KW-0411">Iron-sulfur</keyword>
<comment type="similarity">
    <text evidence="3">Belongs to the prokaryotic molybdopterin-containing oxidoreductase family. NasA/NapA/NarB subfamily.</text>
</comment>
<dbReference type="GO" id="GO:0046872">
    <property type="term" value="F:metal ion binding"/>
    <property type="evidence" value="ECO:0007669"/>
    <property type="project" value="UniProtKB-KW"/>
</dbReference>
<feature type="domain" description="4Fe-4S Mo/W bis-MGD-type" evidence="12">
    <location>
        <begin position="49"/>
        <end position="105"/>
    </location>
</feature>
<evidence type="ECO:0000256" key="3">
    <source>
        <dbReference type="ARBA" id="ARBA00008747"/>
    </source>
</evidence>
<evidence type="ECO:0000256" key="10">
    <source>
        <dbReference type="ARBA" id="ARBA00023014"/>
    </source>
</evidence>
<dbReference type="Pfam" id="PF04879">
    <property type="entry name" value="Molybdop_Fe4S4"/>
    <property type="match status" value="1"/>
</dbReference>
<evidence type="ECO:0000313" key="13">
    <source>
        <dbReference type="EMBL" id="SUZ52845.1"/>
    </source>
</evidence>
<proteinExistence type="inferred from homology"/>
<dbReference type="Gene3D" id="2.40.40.20">
    <property type="match status" value="1"/>
</dbReference>
<dbReference type="GO" id="GO:0043546">
    <property type="term" value="F:molybdopterin cofactor binding"/>
    <property type="evidence" value="ECO:0007669"/>
    <property type="project" value="InterPro"/>
</dbReference>
<dbReference type="InterPro" id="IPR009010">
    <property type="entry name" value="Asp_de-COase-like_dom_sf"/>
</dbReference>
<evidence type="ECO:0000256" key="2">
    <source>
        <dbReference type="ARBA" id="ARBA00001966"/>
    </source>
</evidence>
<dbReference type="InterPro" id="IPR006963">
    <property type="entry name" value="Mopterin_OxRdtase_4Fe-4S_dom"/>
</dbReference>
<keyword evidence="9" id="KW-0408">Iron</keyword>
<dbReference type="SMART" id="SM00926">
    <property type="entry name" value="Molybdop_Fe4S4"/>
    <property type="match status" value="1"/>
</dbReference>
<evidence type="ECO:0000259" key="12">
    <source>
        <dbReference type="PROSITE" id="PS51669"/>
    </source>
</evidence>
<dbReference type="InterPro" id="IPR006657">
    <property type="entry name" value="MoPterin_dinucl-bd_dom"/>
</dbReference>
<dbReference type="EMBL" id="UINC01000298">
    <property type="protein sequence ID" value="SUZ52845.1"/>
    <property type="molecule type" value="Genomic_DNA"/>
</dbReference>
<evidence type="ECO:0000256" key="6">
    <source>
        <dbReference type="ARBA" id="ARBA00022723"/>
    </source>
</evidence>
<dbReference type="Gene3D" id="3.40.50.740">
    <property type="match status" value="1"/>
</dbReference>
<dbReference type="InterPro" id="IPR006311">
    <property type="entry name" value="TAT_signal"/>
</dbReference>
<dbReference type="GO" id="GO:0042128">
    <property type="term" value="P:nitrate assimilation"/>
    <property type="evidence" value="ECO:0007669"/>
    <property type="project" value="UniProtKB-KW"/>
</dbReference>
<dbReference type="InterPro" id="IPR041957">
    <property type="entry name" value="CT_Nitrate-R-NapA-like"/>
</dbReference>
<dbReference type="Pfam" id="PF01568">
    <property type="entry name" value="Molydop_binding"/>
    <property type="match status" value="1"/>
</dbReference>
<dbReference type="PROSITE" id="PS51669">
    <property type="entry name" value="4FE4S_MOW_BIS_MGD"/>
    <property type="match status" value="1"/>
</dbReference>
<dbReference type="SUPFAM" id="SSF50692">
    <property type="entry name" value="ADC-like"/>
    <property type="match status" value="1"/>
</dbReference>
<accession>A0A381NE47</accession>
<dbReference type="SUPFAM" id="SSF53706">
    <property type="entry name" value="Formate dehydrogenase/DMSO reductase, domains 1-3"/>
    <property type="match status" value="1"/>
</dbReference>
<evidence type="ECO:0000256" key="4">
    <source>
        <dbReference type="ARBA" id="ARBA00022485"/>
    </source>
</evidence>
<evidence type="ECO:0000256" key="9">
    <source>
        <dbReference type="ARBA" id="ARBA00023004"/>
    </source>
</evidence>
<keyword evidence="11" id="KW-0534">Nitrate assimilation</keyword>
<dbReference type="GO" id="GO:0016491">
    <property type="term" value="F:oxidoreductase activity"/>
    <property type="evidence" value="ECO:0007669"/>
    <property type="project" value="UniProtKB-KW"/>
</dbReference>
<comment type="cofactor">
    <cofactor evidence="2">
        <name>[4Fe-4S] cluster</name>
        <dbReference type="ChEBI" id="CHEBI:49883"/>
    </cofactor>
</comment>
<dbReference type="PROSITE" id="PS51318">
    <property type="entry name" value="TAT"/>
    <property type="match status" value="1"/>
</dbReference>
<protein>
    <recommendedName>
        <fullName evidence="12">4Fe-4S Mo/W bis-MGD-type domain-containing protein</fullName>
    </recommendedName>
</protein>
<evidence type="ECO:0000256" key="7">
    <source>
        <dbReference type="ARBA" id="ARBA00022729"/>
    </source>
</evidence>
<dbReference type="GO" id="GO:0051539">
    <property type="term" value="F:4 iron, 4 sulfur cluster binding"/>
    <property type="evidence" value="ECO:0007669"/>
    <property type="project" value="UniProtKB-KW"/>
</dbReference>
<reference evidence="13" key="1">
    <citation type="submission" date="2018-05" db="EMBL/GenBank/DDBJ databases">
        <authorList>
            <person name="Lanie J.A."/>
            <person name="Ng W.-L."/>
            <person name="Kazmierczak K.M."/>
            <person name="Andrzejewski T.M."/>
            <person name="Davidsen T.M."/>
            <person name="Wayne K.J."/>
            <person name="Tettelin H."/>
            <person name="Glass J.I."/>
            <person name="Rusch D."/>
            <person name="Podicherti R."/>
            <person name="Tsui H.-C.T."/>
            <person name="Winkler M.E."/>
        </authorList>
    </citation>
    <scope>NUCLEOTIDE SEQUENCE</scope>
</reference>
<dbReference type="GO" id="GO:0016020">
    <property type="term" value="C:membrane"/>
    <property type="evidence" value="ECO:0007669"/>
    <property type="project" value="TreeGrafter"/>
</dbReference>
<evidence type="ECO:0000256" key="1">
    <source>
        <dbReference type="ARBA" id="ARBA00001942"/>
    </source>
</evidence>
<dbReference type="InterPro" id="IPR006656">
    <property type="entry name" value="Mopterin_OxRdtase"/>
</dbReference>
<gene>
    <name evidence="13" type="ORF">METZ01_LOCUS5699</name>
</gene>
<name>A0A381NE47_9ZZZZ</name>
<keyword evidence="7" id="KW-0732">Signal</keyword>
<evidence type="ECO:0000256" key="8">
    <source>
        <dbReference type="ARBA" id="ARBA00023002"/>
    </source>
</evidence>
<dbReference type="AlphaFoldDB" id="A0A381NE47"/>
<keyword evidence="6" id="KW-0479">Metal-binding</keyword>